<reference evidence="2 3" key="1">
    <citation type="submission" date="2019-07" db="EMBL/GenBank/DDBJ databases">
        <title>Full genome sequence of Humibacter sp. WJ7-1.</title>
        <authorList>
            <person name="Im W.-T."/>
        </authorList>
    </citation>
    <scope>NUCLEOTIDE SEQUENCE [LARGE SCALE GENOMIC DNA]</scope>
    <source>
        <strain evidence="2 3">WJ7-1</strain>
    </source>
</reference>
<organism evidence="2 3">
    <name type="scientific">Humibacter ginsenosidimutans</name>
    <dbReference type="NCBI Taxonomy" id="2599293"/>
    <lineage>
        <taxon>Bacteria</taxon>
        <taxon>Bacillati</taxon>
        <taxon>Actinomycetota</taxon>
        <taxon>Actinomycetes</taxon>
        <taxon>Micrococcales</taxon>
        <taxon>Microbacteriaceae</taxon>
        <taxon>Humibacter</taxon>
    </lineage>
</organism>
<evidence type="ECO:0000313" key="2">
    <source>
        <dbReference type="EMBL" id="QDZ14586.1"/>
    </source>
</evidence>
<evidence type="ECO:0000256" key="1">
    <source>
        <dbReference type="SAM" id="Phobius"/>
    </source>
</evidence>
<keyword evidence="1" id="KW-0472">Membrane</keyword>
<keyword evidence="3" id="KW-1185">Reference proteome</keyword>
<dbReference type="RefSeq" id="WP_146319636.1">
    <property type="nucleotide sequence ID" value="NZ_CP042305.1"/>
</dbReference>
<protein>
    <submittedName>
        <fullName evidence="2">Uncharacterized protein</fullName>
    </submittedName>
</protein>
<dbReference type="Proteomes" id="UP000320216">
    <property type="component" value="Chromosome"/>
</dbReference>
<feature type="transmembrane region" description="Helical" evidence="1">
    <location>
        <begin position="45"/>
        <end position="66"/>
    </location>
</feature>
<keyword evidence="1" id="KW-1133">Transmembrane helix</keyword>
<dbReference type="Pfam" id="PF19684">
    <property type="entry name" value="DUF6186"/>
    <property type="match status" value="1"/>
</dbReference>
<feature type="transmembrane region" description="Helical" evidence="1">
    <location>
        <begin position="6"/>
        <end position="24"/>
    </location>
</feature>
<evidence type="ECO:0000313" key="3">
    <source>
        <dbReference type="Proteomes" id="UP000320216"/>
    </source>
</evidence>
<dbReference type="InterPro" id="IPR046177">
    <property type="entry name" value="DUF6186"/>
</dbReference>
<dbReference type="AlphaFoldDB" id="A0A5B8M2U0"/>
<dbReference type="KEGG" id="huw:FPZ11_07295"/>
<dbReference type="EMBL" id="CP042305">
    <property type="protein sequence ID" value="QDZ14586.1"/>
    <property type="molecule type" value="Genomic_DNA"/>
</dbReference>
<name>A0A5B8M2U0_9MICO</name>
<accession>A0A5B8M2U0</accession>
<proteinExistence type="predicted"/>
<gene>
    <name evidence="2" type="ORF">FPZ11_07295</name>
</gene>
<sequence length="72" mass="8076">MSRIVTILGFVAVGVFGLVLAWYGKRAPDRVAPFGTLLDRVMASRAIRITILVFWWWLGWHFFVAAPLPASS</sequence>
<keyword evidence="1" id="KW-0812">Transmembrane</keyword>
<dbReference type="OrthoDB" id="4564350at2"/>